<evidence type="ECO:0000256" key="1">
    <source>
        <dbReference type="SAM" id="Phobius"/>
    </source>
</evidence>
<feature type="transmembrane region" description="Helical" evidence="1">
    <location>
        <begin position="144"/>
        <end position="167"/>
    </location>
</feature>
<evidence type="ECO:0000313" key="3">
    <source>
        <dbReference type="EMBL" id="TFL02982.1"/>
    </source>
</evidence>
<reference evidence="3 4" key="1">
    <citation type="journal article" date="2019" name="Nat. Ecol. Evol.">
        <title>Megaphylogeny resolves global patterns of mushroom evolution.</title>
        <authorList>
            <person name="Varga T."/>
            <person name="Krizsan K."/>
            <person name="Foldi C."/>
            <person name="Dima B."/>
            <person name="Sanchez-Garcia M."/>
            <person name="Sanchez-Ramirez S."/>
            <person name="Szollosi G.J."/>
            <person name="Szarkandi J.G."/>
            <person name="Papp V."/>
            <person name="Albert L."/>
            <person name="Andreopoulos W."/>
            <person name="Angelini C."/>
            <person name="Antonin V."/>
            <person name="Barry K.W."/>
            <person name="Bougher N.L."/>
            <person name="Buchanan P."/>
            <person name="Buyck B."/>
            <person name="Bense V."/>
            <person name="Catcheside P."/>
            <person name="Chovatia M."/>
            <person name="Cooper J."/>
            <person name="Damon W."/>
            <person name="Desjardin D."/>
            <person name="Finy P."/>
            <person name="Geml J."/>
            <person name="Haridas S."/>
            <person name="Hughes K."/>
            <person name="Justo A."/>
            <person name="Karasinski D."/>
            <person name="Kautmanova I."/>
            <person name="Kiss B."/>
            <person name="Kocsube S."/>
            <person name="Kotiranta H."/>
            <person name="LaButti K.M."/>
            <person name="Lechner B.E."/>
            <person name="Liimatainen K."/>
            <person name="Lipzen A."/>
            <person name="Lukacs Z."/>
            <person name="Mihaltcheva S."/>
            <person name="Morgado L.N."/>
            <person name="Niskanen T."/>
            <person name="Noordeloos M.E."/>
            <person name="Ohm R.A."/>
            <person name="Ortiz-Santana B."/>
            <person name="Ovrebo C."/>
            <person name="Racz N."/>
            <person name="Riley R."/>
            <person name="Savchenko A."/>
            <person name="Shiryaev A."/>
            <person name="Soop K."/>
            <person name="Spirin V."/>
            <person name="Szebenyi C."/>
            <person name="Tomsovsky M."/>
            <person name="Tulloss R.E."/>
            <person name="Uehling J."/>
            <person name="Grigoriev I.V."/>
            <person name="Vagvolgyi C."/>
            <person name="Papp T."/>
            <person name="Martin F.M."/>
            <person name="Miettinen O."/>
            <person name="Hibbett D.S."/>
            <person name="Nagy L.G."/>
        </authorList>
    </citation>
    <scope>NUCLEOTIDE SEQUENCE [LARGE SCALE GENOMIC DNA]</scope>
    <source>
        <strain evidence="3 4">CBS 309.79</strain>
    </source>
</reference>
<evidence type="ECO:0000256" key="2">
    <source>
        <dbReference type="SAM" id="SignalP"/>
    </source>
</evidence>
<evidence type="ECO:0000313" key="4">
    <source>
        <dbReference type="Proteomes" id="UP000305067"/>
    </source>
</evidence>
<feature type="chain" id="PRO_5022830316" description="Extracellular membrane protein CFEM domain-containing protein" evidence="2">
    <location>
        <begin position="20"/>
        <end position="170"/>
    </location>
</feature>
<dbReference type="Proteomes" id="UP000305067">
    <property type="component" value="Unassembled WGS sequence"/>
</dbReference>
<feature type="signal peptide" evidence="2">
    <location>
        <begin position="1"/>
        <end position="19"/>
    </location>
</feature>
<evidence type="ECO:0008006" key="5">
    <source>
        <dbReference type="Google" id="ProtNLM"/>
    </source>
</evidence>
<protein>
    <recommendedName>
        <fullName evidence="5">Extracellular membrane protein CFEM domain-containing protein</fullName>
    </recommendedName>
</protein>
<proteinExistence type="predicted"/>
<keyword evidence="1" id="KW-1133">Transmembrane helix</keyword>
<keyword evidence="1" id="KW-0472">Membrane</keyword>
<dbReference type="AlphaFoldDB" id="A0A5C3QMF7"/>
<keyword evidence="4" id="KW-1185">Reference proteome</keyword>
<dbReference type="EMBL" id="ML178821">
    <property type="protein sequence ID" value="TFL02982.1"/>
    <property type="molecule type" value="Genomic_DNA"/>
</dbReference>
<gene>
    <name evidence="3" type="ORF">BDV98DRAFT_565172</name>
</gene>
<name>A0A5C3QMF7_9AGAR</name>
<keyword evidence="1" id="KW-0812">Transmembrane</keyword>
<keyword evidence="2" id="KW-0732">Signal</keyword>
<dbReference type="OrthoDB" id="2953532at2759"/>
<sequence length="170" mass="17544">MQSFLFIALFAALAGRVLAFTQITVGGVATTSPIGNLLNAPAGPVNDACVAQCSQAKTLFDACNDNAICQCSDPVLKPFVDCHQCYFTTLIKLNARAPEPHVGNIAVLNGLSAACVAAQMPPSQNVSVGLALPNSWDGPRAIDLGLPVEILGCIIISGMAVSALLIFGTM</sequence>
<accession>A0A5C3QMF7</accession>
<organism evidence="3 4">
    <name type="scientific">Pterulicium gracile</name>
    <dbReference type="NCBI Taxonomy" id="1884261"/>
    <lineage>
        <taxon>Eukaryota</taxon>
        <taxon>Fungi</taxon>
        <taxon>Dikarya</taxon>
        <taxon>Basidiomycota</taxon>
        <taxon>Agaricomycotina</taxon>
        <taxon>Agaricomycetes</taxon>
        <taxon>Agaricomycetidae</taxon>
        <taxon>Agaricales</taxon>
        <taxon>Pleurotineae</taxon>
        <taxon>Pterulaceae</taxon>
        <taxon>Pterulicium</taxon>
    </lineage>
</organism>